<evidence type="ECO:0000313" key="3">
    <source>
        <dbReference type="Proteomes" id="UP000219271"/>
    </source>
</evidence>
<keyword evidence="1" id="KW-0472">Membrane</keyword>
<dbReference type="OrthoDB" id="6504677at2"/>
<evidence type="ECO:0000313" key="2">
    <source>
        <dbReference type="EMBL" id="SOD35010.1"/>
    </source>
</evidence>
<feature type="transmembrane region" description="Helical" evidence="1">
    <location>
        <begin position="116"/>
        <end position="134"/>
    </location>
</feature>
<reference evidence="3" key="1">
    <citation type="submission" date="2017-09" db="EMBL/GenBank/DDBJ databases">
        <authorList>
            <person name="Varghese N."/>
            <person name="Submissions S."/>
        </authorList>
    </citation>
    <scope>NUCLEOTIDE SEQUENCE [LARGE SCALE GENOMIC DNA]</scope>
    <source>
        <strain evidence="3">JKS000234</strain>
    </source>
</reference>
<dbReference type="RefSeq" id="WP_097094066.1">
    <property type="nucleotide sequence ID" value="NZ_OCMY01000001.1"/>
</dbReference>
<dbReference type="InterPro" id="IPR019690">
    <property type="entry name" value="DUF2569"/>
</dbReference>
<name>A0A286BLL2_9GAMM</name>
<keyword evidence="3" id="KW-1185">Reference proteome</keyword>
<organism evidence="2 3">
    <name type="scientific">Candidatus Pantoea floridensis</name>
    <dbReference type="NCBI Taxonomy" id="1938870"/>
    <lineage>
        <taxon>Bacteria</taxon>
        <taxon>Pseudomonadati</taxon>
        <taxon>Pseudomonadota</taxon>
        <taxon>Gammaproteobacteria</taxon>
        <taxon>Enterobacterales</taxon>
        <taxon>Erwiniaceae</taxon>
        <taxon>Pantoea</taxon>
    </lineage>
</organism>
<accession>A0A286BLL2</accession>
<dbReference type="Pfam" id="PF10754">
    <property type="entry name" value="DUF2569"/>
    <property type="match status" value="1"/>
</dbReference>
<evidence type="ECO:0008006" key="4">
    <source>
        <dbReference type="Google" id="ProtNLM"/>
    </source>
</evidence>
<keyword evidence="1" id="KW-0812">Transmembrane</keyword>
<dbReference type="EMBL" id="OCMY01000001">
    <property type="protein sequence ID" value="SOD35010.1"/>
    <property type="molecule type" value="Genomic_DNA"/>
</dbReference>
<gene>
    <name evidence="2" type="ORF">SAMN06273570_0053</name>
</gene>
<proteinExistence type="predicted"/>
<evidence type="ECO:0000256" key="1">
    <source>
        <dbReference type="SAM" id="Phobius"/>
    </source>
</evidence>
<feature type="transmembrane region" description="Helical" evidence="1">
    <location>
        <begin position="56"/>
        <end position="80"/>
    </location>
</feature>
<protein>
    <recommendedName>
        <fullName evidence="4">DUF2569 domain-containing protein</fullName>
    </recommendedName>
</protein>
<sequence length="148" mass="16970">MIKQVNPPRIAGWLLLPLAWLIMTMLTSALVVAMYLSPLFNTELRTTLFSHGGTLLTQWSISLLTAAVVWLYSIWVCWIFCKRSQRLPRHYILWLLMTVLLALKTFAFTPVADSKAIQTLLLSLLAAAVFVPYFKRSQRVKQSFIKPE</sequence>
<keyword evidence="1" id="KW-1133">Transmembrane helix</keyword>
<feature type="transmembrane region" description="Helical" evidence="1">
    <location>
        <begin position="12"/>
        <end position="36"/>
    </location>
</feature>
<dbReference type="Proteomes" id="UP000219271">
    <property type="component" value="Unassembled WGS sequence"/>
</dbReference>
<feature type="transmembrane region" description="Helical" evidence="1">
    <location>
        <begin position="92"/>
        <end position="110"/>
    </location>
</feature>
<dbReference type="AlphaFoldDB" id="A0A286BLL2"/>